<reference evidence="4" key="1">
    <citation type="journal article" date="2019" name="Sci. Rep.">
        <title>Draft genome of Tanacetum cinerariifolium, the natural source of mosquito coil.</title>
        <authorList>
            <person name="Yamashiro T."/>
            <person name="Shiraishi A."/>
            <person name="Satake H."/>
            <person name="Nakayama K."/>
        </authorList>
    </citation>
    <scope>NUCLEOTIDE SEQUENCE</scope>
</reference>
<dbReference type="PANTHER" id="PTHR48103:SF2">
    <property type="entry name" value="MIDASIN"/>
    <property type="match status" value="1"/>
</dbReference>
<accession>A0A699HLP1</accession>
<keyword evidence="1" id="KW-0547">Nucleotide-binding</keyword>
<name>A0A699HLP1_TANCI</name>
<keyword evidence="3" id="KW-0812">Transmembrane</keyword>
<keyword evidence="3" id="KW-0472">Membrane</keyword>
<dbReference type="GO" id="GO:0005634">
    <property type="term" value="C:nucleus"/>
    <property type="evidence" value="ECO:0007669"/>
    <property type="project" value="TreeGrafter"/>
</dbReference>
<dbReference type="GO" id="GO:0000027">
    <property type="term" value="P:ribosomal large subunit assembly"/>
    <property type="evidence" value="ECO:0007669"/>
    <property type="project" value="TreeGrafter"/>
</dbReference>
<dbReference type="GO" id="GO:0000055">
    <property type="term" value="P:ribosomal large subunit export from nucleus"/>
    <property type="evidence" value="ECO:0007669"/>
    <property type="project" value="TreeGrafter"/>
</dbReference>
<dbReference type="GO" id="GO:0030687">
    <property type="term" value="C:preribosome, large subunit precursor"/>
    <property type="evidence" value="ECO:0007669"/>
    <property type="project" value="TreeGrafter"/>
</dbReference>
<evidence type="ECO:0000256" key="2">
    <source>
        <dbReference type="ARBA" id="ARBA00022840"/>
    </source>
</evidence>
<dbReference type="PANTHER" id="PTHR48103">
    <property type="entry name" value="MIDASIN-RELATED"/>
    <property type="match status" value="1"/>
</dbReference>
<dbReference type="GO" id="GO:0005524">
    <property type="term" value="F:ATP binding"/>
    <property type="evidence" value="ECO:0007669"/>
    <property type="project" value="UniProtKB-KW"/>
</dbReference>
<evidence type="ECO:0000313" key="4">
    <source>
        <dbReference type="EMBL" id="GEY41896.1"/>
    </source>
</evidence>
<gene>
    <name evidence="4" type="ORF">Tci_413870</name>
</gene>
<dbReference type="AlphaFoldDB" id="A0A699HLP1"/>
<evidence type="ECO:0000256" key="3">
    <source>
        <dbReference type="SAM" id="Phobius"/>
    </source>
</evidence>
<proteinExistence type="predicted"/>
<evidence type="ECO:0000256" key="1">
    <source>
        <dbReference type="ARBA" id="ARBA00022741"/>
    </source>
</evidence>
<feature type="transmembrane region" description="Helical" evidence="3">
    <location>
        <begin position="178"/>
        <end position="200"/>
    </location>
</feature>
<keyword evidence="3" id="KW-1133">Transmembrane helix</keyword>
<keyword evidence="2" id="KW-0067">ATP-binding</keyword>
<protein>
    <submittedName>
        <fullName evidence="4">Midasin isoform X12</fullName>
    </submittedName>
</protein>
<organism evidence="4">
    <name type="scientific">Tanacetum cinerariifolium</name>
    <name type="common">Dalmatian daisy</name>
    <name type="synonym">Chrysanthemum cinerariifolium</name>
    <dbReference type="NCBI Taxonomy" id="118510"/>
    <lineage>
        <taxon>Eukaryota</taxon>
        <taxon>Viridiplantae</taxon>
        <taxon>Streptophyta</taxon>
        <taxon>Embryophyta</taxon>
        <taxon>Tracheophyta</taxon>
        <taxon>Spermatophyta</taxon>
        <taxon>Magnoliopsida</taxon>
        <taxon>eudicotyledons</taxon>
        <taxon>Gunneridae</taxon>
        <taxon>Pentapetalae</taxon>
        <taxon>asterids</taxon>
        <taxon>campanulids</taxon>
        <taxon>Asterales</taxon>
        <taxon>Asteraceae</taxon>
        <taxon>Asteroideae</taxon>
        <taxon>Anthemideae</taxon>
        <taxon>Anthemidinae</taxon>
        <taxon>Tanacetum</taxon>
    </lineage>
</organism>
<dbReference type="EMBL" id="BKCJ010176946">
    <property type="protein sequence ID" value="GEY41896.1"/>
    <property type="molecule type" value="Genomic_DNA"/>
</dbReference>
<sequence>MEGEEIAASIGSAFWIRYELKTTRLSQELAEQLRLIMEPTLTSKLQGDYKTGKRINMKKIFKRKFKELKLILSLRCGKLHVRSAADFMKDELLRAHVEALQSCLSDGKSDEQPMLHNSETKIKASAETSFETTFIQSFLDTLTKHNPSISTSNSNGPVSSLIICMLPNSGQCLYKDIILFRPLLLLLVTNIIIVVAPLLLEKVKQIERKGSSSCNAGFGDNIVGDCEIRSTRKSCKKCSCGRAEAEEMVKKLGVTTRQLENPHVAS</sequence>
<comment type="caution">
    <text evidence="4">The sequence shown here is derived from an EMBL/GenBank/DDBJ whole genome shotgun (WGS) entry which is preliminary data.</text>
</comment>